<gene>
    <name evidence="1" type="ORF">MSIMFB_01304</name>
</gene>
<dbReference type="Proteomes" id="UP000554965">
    <property type="component" value="Unassembled WGS sequence"/>
</dbReference>
<organism evidence="1 2">
    <name type="scientific">Mycobacterium simulans</name>
    <dbReference type="NCBI Taxonomy" id="627089"/>
    <lineage>
        <taxon>Bacteria</taxon>
        <taxon>Bacillati</taxon>
        <taxon>Actinomycetota</taxon>
        <taxon>Actinomycetes</taxon>
        <taxon>Mycobacteriales</taxon>
        <taxon>Mycobacteriaceae</taxon>
        <taxon>Mycobacterium</taxon>
    </lineage>
</organism>
<evidence type="ECO:0000313" key="2">
    <source>
        <dbReference type="Proteomes" id="UP000554965"/>
    </source>
</evidence>
<accession>A0A7Z7N8J7</accession>
<dbReference type="EMBL" id="OCTY01000002">
    <property type="protein sequence ID" value="SOJ53807.1"/>
    <property type="molecule type" value="Genomic_DNA"/>
</dbReference>
<sequence length="261" mass="28036">MRRGGGCVNHPAMTTSRTPYDAATAILQNPVLPTGTDERFVGFGVMGLPFASGHYLALRHFPAATFAPAYKSVWHRGPDGIWTFYATTPGAQSCARYFSSATPHDAVQCDIEVEWVSPWTLFVGITGLLEWQIDIRSTLSTRLMTIIGGRLPTGAWTNRVALAALGRAAGATLGAGQLRLAGTAPNGQRFMIAPRQVWAVSKSRAVLGGVDLGPVGPLPSQARLASFRPPQRGLFVVGSGHFETFDASRHHAVQRTVNWAQ</sequence>
<protein>
    <submittedName>
        <fullName evidence="1">Uncharacterized protein</fullName>
    </submittedName>
</protein>
<keyword evidence="2" id="KW-1185">Reference proteome</keyword>
<name>A0A7Z7N8J7_9MYCO</name>
<dbReference type="AlphaFoldDB" id="A0A7Z7N8J7"/>
<comment type="caution">
    <text evidence="1">The sequence shown here is derived from an EMBL/GenBank/DDBJ whole genome shotgun (WGS) entry which is preliminary data.</text>
</comment>
<evidence type="ECO:0000313" key="1">
    <source>
        <dbReference type="EMBL" id="SOJ53807.1"/>
    </source>
</evidence>
<proteinExistence type="predicted"/>
<reference evidence="1 2" key="1">
    <citation type="submission" date="2017-10" db="EMBL/GenBank/DDBJ databases">
        <authorList>
            <consortium name="Urmite Genomes"/>
        </authorList>
    </citation>
    <scope>NUCLEOTIDE SEQUENCE [LARGE SCALE GENOMIC DNA]</scope>
    <source>
        <strain evidence="1 2">FB-527</strain>
    </source>
</reference>